<dbReference type="EMBL" id="AP027728">
    <property type="protein sequence ID" value="BDZ40598.1"/>
    <property type="molecule type" value="Genomic_DNA"/>
</dbReference>
<evidence type="ECO:0000256" key="1">
    <source>
        <dbReference type="SAM" id="MobiDB-lite"/>
    </source>
</evidence>
<sequence length="128" mass="13246">MCPSPSAAGSRAEPARCAPARAGRGAAVAPAPTEPTPEEQAALIDLTGRLRSTLAFYLDREDGRAIDVAWVAGAGTRHGRLRDVLTRIVGVDVAPLTALDVVDAKGPLEPGLNTRLLSTVALTIGGRR</sequence>
<name>A0ABN6XAX3_9MICO</name>
<proteinExistence type="predicted"/>
<protein>
    <submittedName>
        <fullName evidence="2">Uncharacterized protein</fullName>
    </submittedName>
</protein>
<organism evidence="2 3">
    <name type="scientific">Microbacterium suwonense</name>
    <dbReference type="NCBI Taxonomy" id="683047"/>
    <lineage>
        <taxon>Bacteria</taxon>
        <taxon>Bacillati</taxon>
        <taxon>Actinomycetota</taxon>
        <taxon>Actinomycetes</taxon>
        <taxon>Micrococcales</taxon>
        <taxon>Microbacteriaceae</taxon>
        <taxon>Microbacterium</taxon>
    </lineage>
</organism>
<gene>
    <name evidence="2" type="ORF">GCM10025863_32120</name>
</gene>
<evidence type="ECO:0000313" key="3">
    <source>
        <dbReference type="Proteomes" id="UP001321543"/>
    </source>
</evidence>
<accession>A0ABN6XAX3</accession>
<dbReference type="Proteomes" id="UP001321543">
    <property type="component" value="Chromosome"/>
</dbReference>
<keyword evidence="3" id="KW-1185">Reference proteome</keyword>
<evidence type="ECO:0000313" key="2">
    <source>
        <dbReference type="EMBL" id="BDZ40598.1"/>
    </source>
</evidence>
<feature type="compositionally biased region" description="Low complexity" evidence="1">
    <location>
        <begin position="11"/>
        <end position="31"/>
    </location>
</feature>
<reference evidence="3" key="1">
    <citation type="journal article" date="2019" name="Int. J. Syst. Evol. Microbiol.">
        <title>The Global Catalogue of Microorganisms (GCM) 10K type strain sequencing project: providing services to taxonomists for standard genome sequencing and annotation.</title>
        <authorList>
            <consortium name="The Broad Institute Genomics Platform"/>
            <consortium name="The Broad Institute Genome Sequencing Center for Infectious Disease"/>
            <person name="Wu L."/>
            <person name="Ma J."/>
        </authorList>
    </citation>
    <scope>NUCLEOTIDE SEQUENCE [LARGE SCALE GENOMIC DNA]</scope>
    <source>
        <strain evidence="3">NBRC 106310</strain>
    </source>
</reference>
<feature type="region of interest" description="Disordered" evidence="1">
    <location>
        <begin position="1"/>
        <end position="37"/>
    </location>
</feature>